<dbReference type="PROSITE" id="PS50929">
    <property type="entry name" value="ABC_TM1F"/>
    <property type="match status" value="1"/>
</dbReference>
<dbReference type="PANTHER" id="PTHR24221:SF423">
    <property type="entry name" value="ABC TRANSPORTER"/>
    <property type="match status" value="1"/>
</dbReference>
<evidence type="ECO:0000256" key="4">
    <source>
        <dbReference type="ARBA" id="ARBA00022840"/>
    </source>
</evidence>
<evidence type="ECO:0000259" key="8">
    <source>
        <dbReference type="PROSITE" id="PS50893"/>
    </source>
</evidence>
<dbReference type="SUPFAM" id="SSF52540">
    <property type="entry name" value="P-loop containing nucleoside triphosphate hydrolases"/>
    <property type="match status" value="1"/>
</dbReference>
<reference evidence="10 11" key="1">
    <citation type="submission" date="2018-06" db="EMBL/GenBank/DDBJ databases">
        <title>Genomic Encyclopedia of Type Strains, Phase IV (KMG-IV): sequencing the most valuable type-strain genomes for metagenomic binning, comparative biology and taxonomic classification.</title>
        <authorList>
            <person name="Goeker M."/>
        </authorList>
    </citation>
    <scope>NUCLEOTIDE SEQUENCE [LARGE SCALE GENOMIC DNA]</scope>
    <source>
        <strain evidence="10 11">DSM 18048</strain>
    </source>
</reference>
<evidence type="ECO:0000256" key="1">
    <source>
        <dbReference type="ARBA" id="ARBA00004651"/>
    </source>
</evidence>
<dbReference type="Gene3D" id="3.40.50.300">
    <property type="entry name" value="P-loop containing nucleotide triphosphate hydrolases"/>
    <property type="match status" value="1"/>
</dbReference>
<dbReference type="InterPro" id="IPR003593">
    <property type="entry name" value="AAA+_ATPase"/>
</dbReference>
<feature type="transmembrane region" description="Helical" evidence="7">
    <location>
        <begin position="31"/>
        <end position="55"/>
    </location>
</feature>
<dbReference type="AlphaFoldDB" id="A0A318S1Q1"/>
<dbReference type="Gene3D" id="1.20.1560.10">
    <property type="entry name" value="ABC transporter type 1, transmembrane domain"/>
    <property type="match status" value="1"/>
</dbReference>
<dbReference type="InterPro" id="IPR003439">
    <property type="entry name" value="ABC_transporter-like_ATP-bd"/>
</dbReference>
<dbReference type="GO" id="GO:0016887">
    <property type="term" value="F:ATP hydrolysis activity"/>
    <property type="evidence" value="ECO:0007669"/>
    <property type="project" value="InterPro"/>
</dbReference>
<keyword evidence="2 7" id="KW-0812">Transmembrane</keyword>
<feature type="domain" description="ABC transmembrane type-1" evidence="9">
    <location>
        <begin position="46"/>
        <end position="314"/>
    </location>
</feature>
<dbReference type="PANTHER" id="PTHR24221">
    <property type="entry name" value="ATP-BINDING CASSETTE SUB-FAMILY B"/>
    <property type="match status" value="1"/>
</dbReference>
<dbReference type="RefSeq" id="WP_425451137.1">
    <property type="nucleotide sequence ID" value="NZ_QJSX01000029.1"/>
</dbReference>
<keyword evidence="4 10" id="KW-0067">ATP-binding</keyword>
<dbReference type="Pfam" id="PF00664">
    <property type="entry name" value="ABC_membrane"/>
    <property type="match status" value="1"/>
</dbReference>
<dbReference type="GO" id="GO:0140359">
    <property type="term" value="F:ABC-type transporter activity"/>
    <property type="evidence" value="ECO:0007669"/>
    <property type="project" value="InterPro"/>
</dbReference>
<evidence type="ECO:0000256" key="5">
    <source>
        <dbReference type="ARBA" id="ARBA00022989"/>
    </source>
</evidence>
<evidence type="ECO:0000256" key="7">
    <source>
        <dbReference type="SAM" id="Phobius"/>
    </source>
</evidence>
<evidence type="ECO:0000259" key="9">
    <source>
        <dbReference type="PROSITE" id="PS50929"/>
    </source>
</evidence>
<comment type="caution">
    <text evidence="10">The sequence shown here is derived from an EMBL/GenBank/DDBJ whole genome shotgun (WGS) entry which is preliminary data.</text>
</comment>
<dbReference type="Proteomes" id="UP000248326">
    <property type="component" value="Unassembled WGS sequence"/>
</dbReference>
<evidence type="ECO:0000256" key="3">
    <source>
        <dbReference type="ARBA" id="ARBA00022741"/>
    </source>
</evidence>
<evidence type="ECO:0000256" key="2">
    <source>
        <dbReference type="ARBA" id="ARBA00022692"/>
    </source>
</evidence>
<name>A0A318S1Q1_9DEIO</name>
<evidence type="ECO:0000256" key="6">
    <source>
        <dbReference type="ARBA" id="ARBA00023136"/>
    </source>
</evidence>
<organism evidence="10 11">
    <name type="scientific">Deinococcus yavapaiensis KR-236</name>
    <dbReference type="NCBI Taxonomy" id="694435"/>
    <lineage>
        <taxon>Bacteria</taxon>
        <taxon>Thermotogati</taxon>
        <taxon>Deinococcota</taxon>
        <taxon>Deinococci</taxon>
        <taxon>Deinococcales</taxon>
        <taxon>Deinococcaceae</taxon>
        <taxon>Deinococcus</taxon>
    </lineage>
</organism>
<feature type="transmembrane region" description="Helical" evidence="7">
    <location>
        <begin position="153"/>
        <end position="186"/>
    </location>
</feature>
<evidence type="ECO:0000313" key="11">
    <source>
        <dbReference type="Proteomes" id="UP000248326"/>
    </source>
</evidence>
<dbReference type="GO" id="GO:0005886">
    <property type="term" value="C:plasma membrane"/>
    <property type="evidence" value="ECO:0007669"/>
    <property type="project" value="UniProtKB-SubCell"/>
</dbReference>
<dbReference type="SMART" id="SM00382">
    <property type="entry name" value="AAA"/>
    <property type="match status" value="1"/>
</dbReference>
<keyword evidence="11" id="KW-1185">Reference proteome</keyword>
<dbReference type="Pfam" id="PF00005">
    <property type="entry name" value="ABC_tran"/>
    <property type="match status" value="1"/>
</dbReference>
<gene>
    <name evidence="10" type="ORF">DES52_12922</name>
</gene>
<keyword evidence="5 7" id="KW-1133">Transmembrane helix</keyword>
<dbReference type="EMBL" id="QJSX01000029">
    <property type="protein sequence ID" value="PYE48403.1"/>
    <property type="molecule type" value="Genomic_DNA"/>
</dbReference>
<evidence type="ECO:0000313" key="10">
    <source>
        <dbReference type="EMBL" id="PYE48403.1"/>
    </source>
</evidence>
<dbReference type="InterPro" id="IPR036640">
    <property type="entry name" value="ABC1_TM_sf"/>
</dbReference>
<keyword evidence="3" id="KW-0547">Nucleotide-binding</keyword>
<dbReference type="InterPro" id="IPR011527">
    <property type="entry name" value="ABC1_TM_dom"/>
</dbReference>
<comment type="subcellular location">
    <subcellularLocation>
        <location evidence="1">Cell membrane</location>
        <topology evidence="1">Multi-pass membrane protein</topology>
    </subcellularLocation>
</comment>
<accession>A0A318S1Q1</accession>
<dbReference type="GO" id="GO:0005524">
    <property type="term" value="F:ATP binding"/>
    <property type="evidence" value="ECO:0007669"/>
    <property type="project" value="UniProtKB-KW"/>
</dbReference>
<keyword evidence="6 7" id="KW-0472">Membrane</keyword>
<dbReference type="InterPro" id="IPR039421">
    <property type="entry name" value="Type_1_exporter"/>
</dbReference>
<feature type="transmembrane region" description="Helical" evidence="7">
    <location>
        <begin position="67"/>
        <end position="91"/>
    </location>
</feature>
<sequence length="592" mass="66010">MTVSHPPSVDRSTERIRVWPLMRRLFAYKPLLFWLNVLLFGVFHSLPLATGYLAAELFRRLDENNISGAWLVLLLFGGVRLARFTTFFFAFRLWIRIWLTLDALIRRNLIAHLLTARGSRRLPETPAEAVNRFRDDVDGVAEYTEYLVDGTGILLYAGLAIGIMASVNPLVTAVVCTPMLLMVLLVRRLSPTIRAYRRRSRESTAKVTEFVGETFAAVSTVKLAARESQMVRHLEHLGAARKFAALRDVLLTELIRSVNTNMVQVAVGFVLLLSAPRLLSGSFGIGDFVLFASYLPRLAHSMTFFGGMLAQHRRSGVNFERMTRLLQDAPPEKLVEHHEIYLDGDPPPAPPLPPREDLHEVKVVGLTALHDGGRGVQDVDLTLRRGEFVVVTGRIGSGKTTLLRALLGLLPATGDVYWNGRLVEDRASFFVPPRSAYTSQVPQLFSDPLRDNVLMGEGEERLERALDLSVLRRDIGSLERGLDTLVGARGVKLSGGQISRSAAARMFARSAELLVFDDLSSALDAETERQLWDGVFEHLGVTCLVVSHRRAALLRADHIVVLKDGRVEARGKLGELLERSEEMRALWAEEEA</sequence>
<proteinExistence type="predicted"/>
<dbReference type="InterPro" id="IPR027417">
    <property type="entry name" value="P-loop_NTPase"/>
</dbReference>
<feature type="domain" description="ABC transporter" evidence="8">
    <location>
        <begin position="361"/>
        <end position="589"/>
    </location>
</feature>
<dbReference type="PROSITE" id="PS50893">
    <property type="entry name" value="ABC_TRANSPORTER_2"/>
    <property type="match status" value="1"/>
</dbReference>
<protein>
    <submittedName>
        <fullName evidence="10">ATP-binding cassette subfamily B protein</fullName>
    </submittedName>
</protein>
<dbReference type="SUPFAM" id="SSF90123">
    <property type="entry name" value="ABC transporter transmembrane region"/>
    <property type="match status" value="1"/>
</dbReference>